<dbReference type="InterPro" id="IPR014524">
    <property type="entry name" value="BamC"/>
</dbReference>
<dbReference type="GO" id="GO:0043165">
    <property type="term" value="P:Gram-negative-bacterium-type cell outer membrane assembly"/>
    <property type="evidence" value="ECO:0007669"/>
    <property type="project" value="UniProtKB-UniRule"/>
</dbReference>
<dbReference type="Proteomes" id="UP000310719">
    <property type="component" value="Chromosome"/>
</dbReference>
<comment type="subcellular location">
    <subcellularLocation>
        <location evidence="4">Cell outer membrane</location>
        <topology evidence="4">Lipid-anchor</topology>
    </subcellularLocation>
</comment>
<evidence type="ECO:0000313" key="5">
    <source>
        <dbReference type="EMBL" id="PHH05350.1"/>
    </source>
</evidence>
<keyword evidence="2 4" id="KW-0472">Membrane</keyword>
<dbReference type="AlphaFoldDB" id="A0A4U9I8V8"/>
<dbReference type="PIRSF" id="PIRSF026343">
    <property type="entry name" value="NlpB"/>
    <property type="match status" value="1"/>
</dbReference>
<keyword evidence="3 4" id="KW-0998">Cell outer membrane</keyword>
<dbReference type="InterPro" id="IPR042268">
    <property type="entry name" value="BamC_C"/>
</dbReference>
<evidence type="ECO:0000256" key="3">
    <source>
        <dbReference type="ARBA" id="ARBA00023237"/>
    </source>
</evidence>
<evidence type="ECO:0000313" key="6">
    <source>
        <dbReference type="EMBL" id="VTP73987.1"/>
    </source>
</evidence>
<dbReference type="Gene3D" id="3.30.530.50">
    <property type="match status" value="1"/>
</dbReference>
<dbReference type="NCBIfam" id="NF008674">
    <property type="entry name" value="PRK11679.1"/>
    <property type="match status" value="1"/>
</dbReference>
<dbReference type="PROSITE" id="PS51257">
    <property type="entry name" value="PROKAR_LIPOPROTEIN"/>
    <property type="match status" value="1"/>
</dbReference>
<dbReference type="RefSeq" id="WP_032613046.1">
    <property type="nucleotide sequence ID" value="NZ_CP083630.1"/>
</dbReference>
<dbReference type="HAMAP" id="MF_00924">
    <property type="entry name" value="OM_assembly_BamC"/>
    <property type="match status" value="1"/>
</dbReference>
<name>A0A4U9I8V8_9ENTR</name>
<dbReference type="Proteomes" id="UP000222768">
    <property type="component" value="Unassembled WGS sequence"/>
</dbReference>
<dbReference type="Gene3D" id="3.30.310.170">
    <property type="entry name" value="Outer membrane protein assembly factor BamC"/>
    <property type="match status" value="1"/>
</dbReference>
<dbReference type="Pfam" id="PF06804">
    <property type="entry name" value="Lipoprotein_18"/>
    <property type="match status" value="1"/>
</dbReference>
<dbReference type="EMBL" id="LR590464">
    <property type="protein sequence ID" value="VTP73987.1"/>
    <property type="molecule type" value="Genomic_DNA"/>
</dbReference>
<reference evidence="5" key="2">
    <citation type="submission" date="2017-09" db="EMBL/GenBank/DDBJ databases">
        <title>FDA dAtabase for Regulatory Grade micrObial Sequences (FDA-ARGOS): Supporting development and validation of Infectious Disease Dx tests.</title>
        <authorList>
            <person name="Minogue T."/>
            <person name="Wolcott M."/>
            <person name="Wasieloski L."/>
            <person name="Aguilar W."/>
            <person name="Moore D."/>
            <person name="Tallon L.J."/>
            <person name="Sadzewicz L."/>
            <person name="Ott S."/>
            <person name="Zhao X."/>
            <person name="Nagaraj S."/>
            <person name="Vavikolanu K."/>
            <person name="Aluvathingal J."/>
            <person name="Nadendla S."/>
            <person name="Sichtig H."/>
        </authorList>
    </citation>
    <scope>NUCLEOTIDE SEQUENCE</scope>
    <source>
        <strain evidence="5">FDAARGOS_404</strain>
    </source>
</reference>
<gene>
    <name evidence="6" type="primary">nlpB</name>
    <name evidence="4" type="synonym">bamC</name>
    <name evidence="5" type="ORF">CRX53_15955</name>
    <name evidence="6" type="ORF">NCTC13032_05370</name>
</gene>
<comment type="subunit">
    <text evidence="4">Part of the Bam complex, which is composed of the outer membrane protein BamA, and four lipoproteins BamB, BamC, BamD and BamE.</text>
</comment>
<protein>
    <recommendedName>
        <fullName evidence="4">Outer membrane protein assembly factor BamC</fullName>
    </recommendedName>
</protein>
<evidence type="ECO:0000256" key="2">
    <source>
        <dbReference type="ARBA" id="ARBA00023136"/>
    </source>
</evidence>
<comment type="similarity">
    <text evidence="4">Belongs to the BamC family.</text>
</comment>
<evidence type="ECO:0000313" key="8">
    <source>
        <dbReference type="Proteomes" id="UP000310719"/>
    </source>
</evidence>
<reference evidence="6 8" key="3">
    <citation type="submission" date="2019-05" db="EMBL/GenBank/DDBJ databases">
        <authorList>
            <consortium name="Pathogen Informatics"/>
        </authorList>
    </citation>
    <scope>NUCLEOTIDE SEQUENCE [LARGE SCALE GENOMIC DNA]</scope>
    <source>
        <strain evidence="6 8">NCTC13032</strain>
    </source>
</reference>
<dbReference type="STRING" id="83655.APT61_06195"/>
<accession>A0A4U9I8V8</accession>
<dbReference type="GO" id="GO:0009279">
    <property type="term" value="C:cell outer membrane"/>
    <property type="evidence" value="ECO:0007669"/>
    <property type="project" value="UniProtKB-SubCell"/>
</dbReference>
<sequence>MAYSVQKSRLAKVAGVSLVMLLAACSSDSRYKRQVSGDESYLDAAPLAELHAPAGMILPIQNGDYTIPVTNGSGAVGKALDIRPPAQPLALVSGARTQFTGDTATLQVESARNATLWPQVVSVIQSKNYTITQRDDASQTLSTDWIEWSRLDEDQQYRGRYQVSVKPQGYQQAVVVKLLNLEQAGKPVSDAASLQRYSTEMLNTIAAGLDKNATDAANAAQSRNGATFNVQSAADETGLPMLVVRGPFNQVWQRLPATLERVGMKVSDSTRSTGSMTVTYKPLSDSSWEELGARDPGLASGDYKLQVGDLDNRSSLQFIDPKGHTLTQSQNDALVAVFQAAFSK</sequence>
<evidence type="ECO:0000313" key="7">
    <source>
        <dbReference type="Proteomes" id="UP000222768"/>
    </source>
</evidence>
<evidence type="ECO:0000256" key="1">
    <source>
        <dbReference type="ARBA" id="ARBA00022729"/>
    </source>
</evidence>
<dbReference type="InterPro" id="IPR010653">
    <property type="entry name" value="NlpB/DapX"/>
</dbReference>
<comment type="function">
    <text evidence="4">Part of the outer membrane protein assembly complex, which is involved in assembly and insertion of beta-barrel proteins into the outer membrane.</text>
</comment>
<reference evidence="7" key="1">
    <citation type="submission" date="2017-09" db="EMBL/GenBank/DDBJ databases">
        <title>FDA dAtabase for Regulatory Grade micrObial Sequences (FDA-ARGOS): Supporting development and validation of Infectious Disease Dx tests.</title>
        <authorList>
            <person name="Minogue T."/>
            <person name="Wolcott M."/>
            <person name="Wasieloski L."/>
            <person name="Aguilar W."/>
            <person name="Moore D."/>
            <person name="Tallon L."/>
            <person name="Sadzewicz L."/>
            <person name="Ott S."/>
            <person name="Zhao X."/>
            <person name="Nagaraj S."/>
            <person name="Vavikolanu K."/>
            <person name="Aluvathingal J."/>
            <person name="Nadendla S."/>
            <person name="Sichtig H."/>
        </authorList>
    </citation>
    <scope>NUCLEOTIDE SEQUENCE [LARGE SCALE GENOMIC DNA]</scope>
    <source>
        <strain evidence="7">FDAARGOS_404</strain>
    </source>
</reference>
<keyword evidence="4" id="KW-0564">Palmitate</keyword>
<keyword evidence="4 6" id="KW-0449">Lipoprotein</keyword>
<evidence type="ECO:0000256" key="4">
    <source>
        <dbReference type="HAMAP-Rule" id="MF_00924"/>
    </source>
</evidence>
<proteinExistence type="inferred from homology"/>
<keyword evidence="1 4" id="KW-0732">Signal</keyword>
<dbReference type="GO" id="GO:0051205">
    <property type="term" value="P:protein insertion into membrane"/>
    <property type="evidence" value="ECO:0007669"/>
    <property type="project" value="UniProtKB-UniRule"/>
</dbReference>
<dbReference type="EMBL" id="PDLK01000002">
    <property type="protein sequence ID" value="PHH05350.1"/>
    <property type="molecule type" value="Genomic_DNA"/>
</dbReference>
<organism evidence="6 8">
    <name type="scientific">Leclercia adecarboxylata</name>
    <dbReference type="NCBI Taxonomy" id="83655"/>
    <lineage>
        <taxon>Bacteria</taxon>
        <taxon>Pseudomonadati</taxon>
        <taxon>Pseudomonadota</taxon>
        <taxon>Gammaproteobacteria</taxon>
        <taxon>Enterobacterales</taxon>
        <taxon>Enterobacteriaceae</taxon>
        <taxon>Leclercia</taxon>
    </lineage>
</organism>